<dbReference type="EC" id="5.6.2.4" evidence="10"/>
<keyword evidence="2" id="KW-0479">Metal-binding</keyword>
<dbReference type="PROSITE" id="PS51192">
    <property type="entry name" value="HELICASE_ATP_BIND_1"/>
    <property type="match status" value="1"/>
</dbReference>
<keyword evidence="5" id="KW-0347">Helicase</keyword>
<dbReference type="GO" id="GO:0006281">
    <property type="term" value="P:DNA repair"/>
    <property type="evidence" value="ECO:0007669"/>
    <property type="project" value="TreeGrafter"/>
</dbReference>
<dbReference type="Gene3D" id="1.10.10.10">
    <property type="entry name" value="Winged helix-like DNA-binding domain superfamily/Winged helix DNA-binding domain"/>
    <property type="match status" value="1"/>
</dbReference>
<dbReference type="InterPro" id="IPR004589">
    <property type="entry name" value="DNA_helicase_ATP-dep_RecQ"/>
</dbReference>
<dbReference type="PANTHER" id="PTHR13710:SF105">
    <property type="entry name" value="ATP-DEPENDENT DNA HELICASE Q1"/>
    <property type="match status" value="1"/>
</dbReference>
<sequence length="562" mass="61512">MHARAASPPPNWRAKVQALLQRRFGLRQLRPGQEDVIRHVLAGEDTLALMATGAGKSLCYQVPALLLPGRTVVISPLIALMKDQYDHLRALGIPVVLRHSGQLAAENEKAAQAMADGSARIVFATPERLASPGFAHELGAHPVSLLVIDEAHCIAEWGHDFRPAFLEIGAALRKLGRPVVLALTATATPEDVADVMRQLDLADMQVVHTGLYRGNLHYAVDHVESEVAQRARLLTLVHGTPGQGIVYTSTVKAAEAVHAELQSSGESVALYHGHLPRGRRHAAQDAFMAGEARVMVATPAFGMGIDKADTRFVIHHQLPASLASYYQASGRAGRDGLPARCTLLYLAQDRRIQQFFLIGRLPSVADLRAVHDQLGEAAPDAPGWRLPELEAALARPRQKVQLAVWLMRRHGLIARDRTGVLRRRGDTLADEALAPLLEEHAQRKQHDLAMLENLVAYCQSGRCRWQMLLQHFDPDEPFSPCGHCDNCERLAAAQQQADQQAADSSLEAPQPADDRPRIQVGDAVRVPRYGRGRVLAIDDIGITVGFPNGPDRSFLPRYVRPA</sequence>
<dbReference type="GO" id="GO:0046872">
    <property type="term" value="F:metal ion binding"/>
    <property type="evidence" value="ECO:0007669"/>
    <property type="project" value="UniProtKB-KW"/>
</dbReference>
<organism evidence="16 17">
    <name type="scientific">Aquabacterium olei</name>
    <dbReference type="NCBI Taxonomy" id="1296669"/>
    <lineage>
        <taxon>Bacteria</taxon>
        <taxon>Pseudomonadati</taxon>
        <taxon>Pseudomonadota</taxon>
        <taxon>Betaproteobacteria</taxon>
        <taxon>Burkholderiales</taxon>
        <taxon>Aquabacterium</taxon>
    </lineage>
</organism>
<dbReference type="AlphaFoldDB" id="A0A2U8FVI2"/>
<name>A0A2U8FVI2_9BURK</name>
<dbReference type="GO" id="GO:0043138">
    <property type="term" value="F:3'-5' DNA helicase activity"/>
    <property type="evidence" value="ECO:0007669"/>
    <property type="project" value="UniProtKB-EC"/>
</dbReference>
<evidence type="ECO:0000256" key="10">
    <source>
        <dbReference type="ARBA" id="ARBA00034808"/>
    </source>
</evidence>
<dbReference type="OrthoDB" id="9760034at2"/>
<dbReference type="SUPFAM" id="SSF52540">
    <property type="entry name" value="P-loop containing nucleoside triphosphate hydrolases"/>
    <property type="match status" value="1"/>
</dbReference>
<dbReference type="InterPro" id="IPR032284">
    <property type="entry name" value="RecQ_Zn-bd"/>
</dbReference>
<keyword evidence="8" id="KW-0413">Isomerase</keyword>
<evidence type="ECO:0000256" key="12">
    <source>
        <dbReference type="ARBA" id="ARBA00044550"/>
    </source>
</evidence>
<proteinExistence type="inferred from homology"/>
<comment type="catalytic activity">
    <reaction evidence="9">
        <text>Couples ATP hydrolysis with the unwinding of duplex DNA by translocating in the 3'-5' direction.</text>
        <dbReference type="EC" id="5.6.2.4"/>
    </reaction>
</comment>
<keyword evidence="17" id="KW-1185">Reference proteome</keyword>
<evidence type="ECO:0000256" key="11">
    <source>
        <dbReference type="ARBA" id="ARBA00044535"/>
    </source>
</evidence>
<evidence type="ECO:0000256" key="3">
    <source>
        <dbReference type="ARBA" id="ARBA00022741"/>
    </source>
</evidence>
<dbReference type="InterPro" id="IPR011545">
    <property type="entry name" value="DEAD/DEAH_box_helicase_dom"/>
</dbReference>
<dbReference type="InterPro" id="IPR027417">
    <property type="entry name" value="P-loop_NTPase"/>
</dbReference>
<dbReference type="Proteomes" id="UP000244892">
    <property type="component" value="Chromosome"/>
</dbReference>
<dbReference type="Pfam" id="PF16124">
    <property type="entry name" value="RecQ_Zn_bind"/>
    <property type="match status" value="1"/>
</dbReference>
<dbReference type="GO" id="GO:0005524">
    <property type="term" value="F:ATP binding"/>
    <property type="evidence" value="ECO:0007669"/>
    <property type="project" value="UniProtKB-KW"/>
</dbReference>
<dbReference type="Pfam" id="PF00271">
    <property type="entry name" value="Helicase_C"/>
    <property type="match status" value="1"/>
</dbReference>
<dbReference type="KEGG" id="aon:DEH84_03665"/>
<feature type="domain" description="Helicase C-terminal" evidence="15">
    <location>
        <begin position="229"/>
        <end position="378"/>
    </location>
</feature>
<evidence type="ECO:0000256" key="4">
    <source>
        <dbReference type="ARBA" id="ARBA00022801"/>
    </source>
</evidence>
<evidence type="ECO:0000256" key="7">
    <source>
        <dbReference type="ARBA" id="ARBA00023125"/>
    </source>
</evidence>
<dbReference type="NCBIfam" id="TIGR00614">
    <property type="entry name" value="recQ_fam"/>
    <property type="match status" value="1"/>
</dbReference>
<dbReference type="Pfam" id="PF00270">
    <property type="entry name" value="DEAD"/>
    <property type="match status" value="1"/>
</dbReference>
<evidence type="ECO:0000256" key="6">
    <source>
        <dbReference type="ARBA" id="ARBA00022840"/>
    </source>
</evidence>
<evidence type="ECO:0000256" key="9">
    <source>
        <dbReference type="ARBA" id="ARBA00034617"/>
    </source>
</evidence>
<dbReference type="GO" id="GO:0005737">
    <property type="term" value="C:cytoplasm"/>
    <property type="evidence" value="ECO:0007669"/>
    <property type="project" value="TreeGrafter"/>
</dbReference>
<feature type="domain" description="Helicase ATP-binding" evidence="14">
    <location>
        <begin position="37"/>
        <end position="205"/>
    </location>
</feature>
<dbReference type="InterPro" id="IPR001650">
    <property type="entry name" value="Helicase_C-like"/>
</dbReference>
<evidence type="ECO:0000256" key="1">
    <source>
        <dbReference type="ARBA" id="ARBA00005446"/>
    </source>
</evidence>
<dbReference type="InterPro" id="IPR036388">
    <property type="entry name" value="WH-like_DNA-bd_sf"/>
</dbReference>
<dbReference type="GO" id="GO:0043590">
    <property type="term" value="C:bacterial nucleoid"/>
    <property type="evidence" value="ECO:0007669"/>
    <property type="project" value="TreeGrafter"/>
</dbReference>
<dbReference type="EMBL" id="CP029210">
    <property type="protein sequence ID" value="AWI55085.1"/>
    <property type="molecule type" value="Genomic_DNA"/>
</dbReference>
<dbReference type="Gene3D" id="3.40.50.300">
    <property type="entry name" value="P-loop containing nucleotide triphosphate hydrolases"/>
    <property type="match status" value="2"/>
</dbReference>
<evidence type="ECO:0000313" key="16">
    <source>
        <dbReference type="EMBL" id="AWI55085.1"/>
    </source>
</evidence>
<keyword evidence="6" id="KW-0067">ATP-binding</keyword>
<dbReference type="SMART" id="SM00487">
    <property type="entry name" value="DEXDc"/>
    <property type="match status" value="1"/>
</dbReference>
<evidence type="ECO:0000256" key="13">
    <source>
        <dbReference type="SAM" id="MobiDB-lite"/>
    </source>
</evidence>
<comment type="similarity">
    <text evidence="1">Belongs to the helicase family. RecQ subfamily.</text>
</comment>
<gene>
    <name evidence="16" type="ORF">DEH84_03665</name>
</gene>
<evidence type="ECO:0000256" key="2">
    <source>
        <dbReference type="ARBA" id="ARBA00022723"/>
    </source>
</evidence>
<evidence type="ECO:0000259" key="14">
    <source>
        <dbReference type="PROSITE" id="PS51192"/>
    </source>
</evidence>
<evidence type="ECO:0000259" key="15">
    <source>
        <dbReference type="PROSITE" id="PS51194"/>
    </source>
</evidence>
<dbReference type="GO" id="GO:0003677">
    <property type="term" value="F:DNA binding"/>
    <property type="evidence" value="ECO:0007669"/>
    <property type="project" value="UniProtKB-KW"/>
</dbReference>
<dbReference type="PROSITE" id="PS00690">
    <property type="entry name" value="DEAH_ATP_HELICASE"/>
    <property type="match status" value="1"/>
</dbReference>
<accession>A0A2U8FVI2</accession>
<keyword evidence="4" id="KW-0378">Hydrolase</keyword>
<evidence type="ECO:0000256" key="8">
    <source>
        <dbReference type="ARBA" id="ARBA00023235"/>
    </source>
</evidence>
<evidence type="ECO:0000313" key="17">
    <source>
        <dbReference type="Proteomes" id="UP000244892"/>
    </source>
</evidence>
<dbReference type="GO" id="GO:0009378">
    <property type="term" value="F:four-way junction helicase activity"/>
    <property type="evidence" value="ECO:0007669"/>
    <property type="project" value="TreeGrafter"/>
</dbReference>
<dbReference type="PANTHER" id="PTHR13710">
    <property type="entry name" value="DNA HELICASE RECQ FAMILY MEMBER"/>
    <property type="match status" value="1"/>
</dbReference>
<evidence type="ECO:0000256" key="5">
    <source>
        <dbReference type="ARBA" id="ARBA00022806"/>
    </source>
</evidence>
<dbReference type="GO" id="GO:0006310">
    <property type="term" value="P:DNA recombination"/>
    <property type="evidence" value="ECO:0007669"/>
    <property type="project" value="InterPro"/>
</dbReference>
<dbReference type="InterPro" id="IPR014001">
    <property type="entry name" value="Helicase_ATP-bd"/>
</dbReference>
<keyword evidence="3" id="KW-0547">Nucleotide-binding</keyword>
<dbReference type="InterPro" id="IPR002464">
    <property type="entry name" value="DNA/RNA_helicase_DEAH_CS"/>
</dbReference>
<dbReference type="GO" id="GO:0030894">
    <property type="term" value="C:replisome"/>
    <property type="evidence" value="ECO:0007669"/>
    <property type="project" value="TreeGrafter"/>
</dbReference>
<dbReference type="GO" id="GO:0016787">
    <property type="term" value="F:hydrolase activity"/>
    <property type="evidence" value="ECO:0007669"/>
    <property type="project" value="UniProtKB-KW"/>
</dbReference>
<feature type="region of interest" description="Disordered" evidence="13">
    <location>
        <begin position="496"/>
        <end position="515"/>
    </location>
</feature>
<dbReference type="SMART" id="SM00490">
    <property type="entry name" value="HELICc"/>
    <property type="match status" value="1"/>
</dbReference>
<keyword evidence="7" id="KW-0238">DNA-binding</keyword>
<protein>
    <recommendedName>
        <fullName evidence="11">ATP-dependent DNA helicase RecQ</fullName>
        <ecNumber evidence="10">5.6.2.4</ecNumber>
    </recommendedName>
    <alternativeName>
        <fullName evidence="12">DNA 3'-5' helicase RecQ</fullName>
    </alternativeName>
</protein>
<reference evidence="16 17" key="1">
    <citation type="submission" date="2018-05" db="EMBL/GenBank/DDBJ databases">
        <title>complete genome sequence of Aquabacterium olei NBRC 110486.</title>
        <authorList>
            <person name="Tang B."/>
            <person name="Chang J."/>
            <person name="Zhang L."/>
            <person name="Yang H."/>
        </authorList>
    </citation>
    <scope>NUCLEOTIDE SEQUENCE [LARGE SCALE GENOMIC DNA]</scope>
    <source>
        <strain evidence="16 17">NBRC 110486</strain>
    </source>
</reference>
<dbReference type="PROSITE" id="PS51194">
    <property type="entry name" value="HELICASE_CTER"/>
    <property type="match status" value="1"/>
</dbReference>
<dbReference type="CDD" id="cd17920">
    <property type="entry name" value="DEXHc_RecQ"/>
    <property type="match status" value="1"/>
</dbReference>